<dbReference type="EMBL" id="CM042881">
    <property type="protein sequence ID" value="KAI4386715.1"/>
    <property type="molecule type" value="Genomic_DNA"/>
</dbReference>
<gene>
    <name evidence="1" type="ORF">MLD38_004623</name>
</gene>
<evidence type="ECO:0000313" key="1">
    <source>
        <dbReference type="EMBL" id="KAI4386715.1"/>
    </source>
</evidence>
<proteinExistence type="predicted"/>
<accession>A0ACB9S5S4</accession>
<protein>
    <submittedName>
        <fullName evidence="1">Uncharacterized protein</fullName>
    </submittedName>
</protein>
<keyword evidence="2" id="KW-1185">Reference proteome</keyword>
<organism evidence="1 2">
    <name type="scientific">Melastoma candidum</name>
    <dbReference type="NCBI Taxonomy" id="119954"/>
    <lineage>
        <taxon>Eukaryota</taxon>
        <taxon>Viridiplantae</taxon>
        <taxon>Streptophyta</taxon>
        <taxon>Embryophyta</taxon>
        <taxon>Tracheophyta</taxon>
        <taxon>Spermatophyta</taxon>
        <taxon>Magnoliopsida</taxon>
        <taxon>eudicotyledons</taxon>
        <taxon>Gunneridae</taxon>
        <taxon>Pentapetalae</taxon>
        <taxon>rosids</taxon>
        <taxon>malvids</taxon>
        <taxon>Myrtales</taxon>
        <taxon>Melastomataceae</taxon>
        <taxon>Melastomatoideae</taxon>
        <taxon>Melastomateae</taxon>
        <taxon>Melastoma</taxon>
    </lineage>
</organism>
<name>A0ACB9S5S4_9MYRT</name>
<comment type="caution">
    <text evidence="1">The sequence shown here is derived from an EMBL/GenBank/DDBJ whole genome shotgun (WGS) entry which is preliminary data.</text>
</comment>
<reference evidence="2" key="1">
    <citation type="journal article" date="2023" name="Front. Plant Sci.">
        <title>Chromosomal-level genome assembly of Melastoma candidum provides insights into trichome evolution.</title>
        <authorList>
            <person name="Zhong Y."/>
            <person name="Wu W."/>
            <person name="Sun C."/>
            <person name="Zou P."/>
            <person name="Liu Y."/>
            <person name="Dai S."/>
            <person name="Zhou R."/>
        </authorList>
    </citation>
    <scope>NUCLEOTIDE SEQUENCE [LARGE SCALE GENOMIC DNA]</scope>
</reference>
<evidence type="ECO:0000313" key="2">
    <source>
        <dbReference type="Proteomes" id="UP001057402"/>
    </source>
</evidence>
<sequence>MIPLCPLRFASHLFLSFLVAATVLASSPVCNQTCGAGKSAKRVPYPFGFSASCGIELDCVGGEEVDLRIASFSVVNLTWDSVLLRLPAECNRSIEAIAPLFGSNYRPTWRNDLLLQGCPDVLNGCVIPKSFIENRFDVGNCIVEGGHGNISCFSGENGEVEVMDLDVVERTWCQWLFSSIAPVDTDGNTLEFQLLELGWWVNGSCSMSVCHANASCEPAKLEGGSSGIRCKCGEGLVGDGYINGSGCSTVPSGCNVSEYFSGKCGRRKVGSLIAGMIAGASLMAGLVATCYFLRRRTALRKTQISGKRLLCLATGENSVPFYSYKHIEKATNGFSEKQRLGTGAYGAVYAGKLNNDEWVAIKKICETNLAALAIDRIGRGCVEEIIDPFLDPHMDAWTLSSIHKVAELAFRCLAFHRDMRPSMTEVAEELEQIRQSDCCPVDENMRTALSTTSFFSAYSESEKSSLDGSLPTKKPGVTTHKSFVAQRLGDCLSFGGEAKKEESAVSVHVAWDSGNSSPSLSSLLNNVVQ</sequence>
<dbReference type="Proteomes" id="UP001057402">
    <property type="component" value="Chromosome 2"/>
</dbReference>